<dbReference type="Proteomes" id="UP001161389">
    <property type="component" value="Unassembled WGS sequence"/>
</dbReference>
<keyword evidence="2" id="KW-0812">Transmembrane</keyword>
<comment type="caution">
    <text evidence="4">The sequence shown here is derived from an EMBL/GenBank/DDBJ whole genome shotgun (WGS) entry which is preliminary data.</text>
</comment>
<reference evidence="4" key="2">
    <citation type="submission" date="2023-01" db="EMBL/GenBank/DDBJ databases">
        <title>Draft genome sequence of Litoribrevibacter albus strain NBRC 110071.</title>
        <authorList>
            <person name="Sun Q."/>
            <person name="Mori K."/>
        </authorList>
    </citation>
    <scope>NUCLEOTIDE SEQUENCE</scope>
    <source>
        <strain evidence="4">NBRC 110071</strain>
    </source>
</reference>
<feature type="region of interest" description="Disordered" evidence="1">
    <location>
        <begin position="150"/>
        <end position="185"/>
    </location>
</feature>
<dbReference type="EMBL" id="BSNM01000014">
    <property type="protein sequence ID" value="GLQ31604.1"/>
    <property type="molecule type" value="Genomic_DNA"/>
</dbReference>
<keyword evidence="5" id="KW-1185">Reference proteome</keyword>
<gene>
    <name evidence="4" type="ORF">GCM10007876_20830</name>
</gene>
<keyword evidence="2" id="KW-0472">Membrane</keyword>
<proteinExistence type="predicted"/>
<evidence type="ECO:0000256" key="2">
    <source>
        <dbReference type="SAM" id="Phobius"/>
    </source>
</evidence>
<evidence type="ECO:0000256" key="1">
    <source>
        <dbReference type="SAM" id="MobiDB-lite"/>
    </source>
</evidence>
<name>A0AA37W7V1_9GAMM</name>
<evidence type="ECO:0000259" key="3">
    <source>
        <dbReference type="Pfam" id="PF16537"/>
    </source>
</evidence>
<organism evidence="4 5">
    <name type="scientific">Litoribrevibacter albus</name>
    <dbReference type="NCBI Taxonomy" id="1473156"/>
    <lineage>
        <taxon>Bacteria</taxon>
        <taxon>Pseudomonadati</taxon>
        <taxon>Pseudomonadota</taxon>
        <taxon>Gammaproteobacteria</taxon>
        <taxon>Oceanospirillales</taxon>
        <taxon>Oceanospirillaceae</taxon>
        <taxon>Litoribrevibacter</taxon>
    </lineage>
</organism>
<protein>
    <recommendedName>
        <fullName evidence="3">Type II secretion system protein GspB C-terminal domain-containing protein</fullName>
    </recommendedName>
</protein>
<dbReference type="RefSeq" id="WP_284381275.1">
    <property type="nucleotide sequence ID" value="NZ_BSNM01000014.1"/>
</dbReference>
<evidence type="ECO:0000313" key="5">
    <source>
        <dbReference type="Proteomes" id="UP001161389"/>
    </source>
</evidence>
<sequence length="339" mass="37987">MSYILDALRKSEQERRNQEAVTSFSVGTMDPQSGSETQGNPWVWIAVAIVLSINVLAFLFIFKDEIVSADKQEQIPTLLGNNPSKDLSAEVKPRLDEAVVEERFVEERPLPRAIPSQDGVQLPEKYLAPNQTSAERSFESQTPEYQVGFEYSDADVIRPKPKDRLSGSDSLGSEDISPIGSQDKEMSLAERYKDVQMEQRAPKYEVINASESASAPNTVNLREQLLDGLQEPQVIKPSAGHSKSVNSNHYSQAEAEKLPRIMDLSRDQQAMIPPIRFSGHLYSSRPESRSIRLEGVKYKEGDRISRAVSVHTITEDGVVLDLEGNLFYISSFEDWNGIR</sequence>
<reference evidence="4" key="1">
    <citation type="journal article" date="2014" name="Int. J. Syst. Evol. Microbiol.">
        <title>Complete genome sequence of Corynebacterium casei LMG S-19264T (=DSM 44701T), isolated from a smear-ripened cheese.</title>
        <authorList>
            <consortium name="US DOE Joint Genome Institute (JGI-PGF)"/>
            <person name="Walter F."/>
            <person name="Albersmeier A."/>
            <person name="Kalinowski J."/>
            <person name="Ruckert C."/>
        </authorList>
    </citation>
    <scope>NUCLEOTIDE SEQUENCE</scope>
    <source>
        <strain evidence="4">NBRC 110071</strain>
    </source>
</reference>
<feature type="compositionally biased region" description="Basic and acidic residues" evidence="1">
    <location>
        <begin position="155"/>
        <end position="166"/>
    </location>
</feature>
<feature type="region of interest" description="Disordered" evidence="1">
    <location>
        <begin position="14"/>
        <end position="36"/>
    </location>
</feature>
<keyword evidence="2" id="KW-1133">Transmembrane helix</keyword>
<dbReference type="GO" id="GO:0015627">
    <property type="term" value="C:type II protein secretion system complex"/>
    <property type="evidence" value="ECO:0007669"/>
    <property type="project" value="InterPro"/>
</dbReference>
<dbReference type="InterPro" id="IPR032389">
    <property type="entry name" value="GspB_C"/>
</dbReference>
<dbReference type="AlphaFoldDB" id="A0AA37W7V1"/>
<accession>A0AA37W7V1</accession>
<feature type="domain" description="Type II secretion system protein GspB C-terminal" evidence="3">
    <location>
        <begin position="272"/>
        <end position="329"/>
    </location>
</feature>
<feature type="compositionally biased region" description="Polar residues" evidence="1">
    <location>
        <begin position="19"/>
        <end position="36"/>
    </location>
</feature>
<dbReference type="Pfam" id="PF16537">
    <property type="entry name" value="T2SSB"/>
    <property type="match status" value="1"/>
</dbReference>
<feature type="transmembrane region" description="Helical" evidence="2">
    <location>
        <begin position="42"/>
        <end position="62"/>
    </location>
</feature>
<evidence type="ECO:0000313" key="4">
    <source>
        <dbReference type="EMBL" id="GLQ31604.1"/>
    </source>
</evidence>